<dbReference type="Pfam" id="PF08713">
    <property type="entry name" value="DNA_alkylation"/>
    <property type="match status" value="1"/>
</dbReference>
<dbReference type="AlphaFoldDB" id="A0A4R9JXM5"/>
<evidence type="ECO:0000313" key="2">
    <source>
        <dbReference type="Proteomes" id="UP000297693"/>
    </source>
</evidence>
<dbReference type="EMBL" id="RQGD01000034">
    <property type="protein sequence ID" value="TGL57951.1"/>
    <property type="molecule type" value="Genomic_DNA"/>
</dbReference>
<dbReference type="SUPFAM" id="SSF48371">
    <property type="entry name" value="ARM repeat"/>
    <property type="match status" value="1"/>
</dbReference>
<reference evidence="1" key="1">
    <citation type="journal article" date="2019" name="PLoS Negl. Trop. Dis.">
        <title>Revisiting the worldwide diversity of Leptospira species in the environment.</title>
        <authorList>
            <person name="Vincent A.T."/>
            <person name="Schiettekatte O."/>
            <person name="Bourhy P."/>
            <person name="Veyrier F.J."/>
            <person name="Picardeau M."/>
        </authorList>
    </citation>
    <scope>NUCLEOTIDE SEQUENCE [LARGE SCALE GENOMIC DNA]</scope>
    <source>
        <strain evidence="1">201702476</strain>
    </source>
</reference>
<evidence type="ECO:0000313" key="1">
    <source>
        <dbReference type="EMBL" id="TGL57951.1"/>
    </source>
</evidence>
<dbReference type="OrthoDB" id="9775346at2"/>
<accession>A0A4R9JXM5</accession>
<keyword evidence="2" id="KW-1185">Reference proteome</keyword>
<protein>
    <submittedName>
        <fullName evidence="1">DNA alkylation repair protein</fullName>
    </submittedName>
</protein>
<gene>
    <name evidence="1" type="ORF">EHQ58_11150</name>
</gene>
<dbReference type="Proteomes" id="UP000297693">
    <property type="component" value="Unassembled WGS sequence"/>
</dbReference>
<dbReference type="InterPro" id="IPR014825">
    <property type="entry name" value="DNA_alkylation"/>
</dbReference>
<dbReference type="PANTHER" id="PTHR34070">
    <property type="entry name" value="ARMADILLO-TYPE FOLD"/>
    <property type="match status" value="1"/>
</dbReference>
<proteinExistence type="predicted"/>
<name>A0A4R9JXM5_9LEPT</name>
<organism evidence="1 2">
    <name type="scientific">Leptospira ognonensis</name>
    <dbReference type="NCBI Taxonomy" id="2484945"/>
    <lineage>
        <taxon>Bacteria</taxon>
        <taxon>Pseudomonadati</taxon>
        <taxon>Spirochaetota</taxon>
        <taxon>Spirochaetia</taxon>
        <taxon>Leptospirales</taxon>
        <taxon>Leptospiraceae</taxon>
        <taxon>Leptospira</taxon>
    </lineage>
</organism>
<dbReference type="InterPro" id="IPR016024">
    <property type="entry name" value="ARM-type_fold"/>
</dbReference>
<dbReference type="PANTHER" id="PTHR34070:SF1">
    <property type="entry name" value="DNA ALKYLATION REPAIR PROTEIN"/>
    <property type="match status" value="1"/>
</dbReference>
<sequence>MKPKDHPLVTNLKKVTNSKKAAFFPKFFKTGKGQYGYGDKFLGVTVPEQRKIAKSFYSSLSQDDFKLLLDNEYHEVRLTALLALVLKYQKTAKTEVEKKRIVDLYKSKLDRINNWDLVDSSADKILGSFYFDKNRGYLHKLSKSKNLWEVRIGILATFYFIRCDQFEDTLVMCRQVLNHEHDLIHKASGWMLREIGNRNKETLLAFLNQHAKDMPRTMLRYAIEKFPQTERQYWLTF</sequence>
<dbReference type="CDD" id="cd06561">
    <property type="entry name" value="AlkD_like"/>
    <property type="match status" value="1"/>
</dbReference>
<comment type="caution">
    <text evidence="1">The sequence shown here is derived from an EMBL/GenBank/DDBJ whole genome shotgun (WGS) entry which is preliminary data.</text>
</comment>
<dbReference type="Gene3D" id="1.25.10.90">
    <property type="match status" value="1"/>
</dbReference>
<dbReference type="RefSeq" id="WP_135623970.1">
    <property type="nucleotide sequence ID" value="NZ_RQGD01000034.1"/>
</dbReference>